<sequence length="149" mass="16356">MSSGPMSDRRLHRHLGENHVGPDDQVGGNISILGGGVRTLCHLTHPLRAINIVWCTTSSSHTTVPTSSSYDSTTPKVTTGVRPNNTSGLLRLICRLSIPCTDRLWQNHVEDFLIKFGSELFDVAMLWKLKAPEEATPLTVSYSSLSSNR</sequence>
<gene>
    <name evidence="1" type="ORF">B296_00019949</name>
</gene>
<proteinExistence type="predicted"/>
<reference evidence="1 2" key="1">
    <citation type="journal article" date="2014" name="Agronomy (Basel)">
        <title>A Draft Genome Sequence for Ensete ventricosum, the Drought-Tolerant Tree Against Hunger.</title>
        <authorList>
            <person name="Harrison J."/>
            <person name="Moore K.A."/>
            <person name="Paszkiewicz K."/>
            <person name="Jones T."/>
            <person name="Grant M."/>
            <person name="Ambacheew D."/>
            <person name="Muzemil S."/>
            <person name="Studholme D.J."/>
        </authorList>
    </citation>
    <scope>NUCLEOTIDE SEQUENCE [LARGE SCALE GENOMIC DNA]</scope>
</reference>
<protein>
    <submittedName>
        <fullName evidence="1">Uncharacterized protein</fullName>
    </submittedName>
</protein>
<evidence type="ECO:0000313" key="1">
    <source>
        <dbReference type="EMBL" id="RRT82455.1"/>
    </source>
</evidence>
<name>A0A427B1Y9_ENSVE</name>
<evidence type="ECO:0000313" key="2">
    <source>
        <dbReference type="Proteomes" id="UP000287651"/>
    </source>
</evidence>
<organism evidence="1 2">
    <name type="scientific">Ensete ventricosum</name>
    <name type="common">Abyssinian banana</name>
    <name type="synonym">Musa ensete</name>
    <dbReference type="NCBI Taxonomy" id="4639"/>
    <lineage>
        <taxon>Eukaryota</taxon>
        <taxon>Viridiplantae</taxon>
        <taxon>Streptophyta</taxon>
        <taxon>Embryophyta</taxon>
        <taxon>Tracheophyta</taxon>
        <taxon>Spermatophyta</taxon>
        <taxon>Magnoliopsida</taxon>
        <taxon>Liliopsida</taxon>
        <taxon>Zingiberales</taxon>
        <taxon>Musaceae</taxon>
        <taxon>Ensete</taxon>
    </lineage>
</organism>
<accession>A0A427B1Y9</accession>
<dbReference type="EMBL" id="AMZH03000691">
    <property type="protein sequence ID" value="RRT82455.1"/>
    <property type="molecule type" value="Genomic_DNA"/>
</dbReference>
<dbReference type="AlphaFoldDB" id="A0A427B1Y9"/>
<dbReference type="Proteomes" id="UP000287651">
    <property type="component" value="Unassembled WGS sequence"/>
</dbReference>
<comment type="caution">
    <text evidence="1">The sequence shown here is derived from an EMBL/GenBank/DDBJ whole genome shotgun (WGS) entry which is preliminary data.</text>
</comment>